<dbReference type="EMBL" id="NBCO01000007">
    <property type="protein sequence ID" value="ORC90683.1"/>
    <property type="molecule type" value="Genomic_DNA"/>
</dbReference>
<comment type="caution">
    <text evidence="3">The sequence shown here is derived from an EMBL/GenBank/DDBJ whole genome shotgun (WGS) entry which is preliminary data.</text>
</comment>
<dbReference type="OrthoDB" id="276840at2759"/>
<feature type="transmembrane region" description="Helical" evidence="2">
    <location>
        <begin position="158"/>
        <end position="179"/>
    </location>
</feature>
<dbReference type="RefSeq" id="XP_028884749.1">
    <property type="nucleotide sequence ID" value="XM_029023553.1"/>
</dbReference>
<dbReference type="AlphaFoldDB" id="A0A1X0P1U6"/>
<dbReference type="VEuPathDB" id="TriTrypDB:TM35_000071070"/>
<keyword evidence="4" id="KW-1185">Reference proteome</keyword>
<evidence type="ECO:0000313" key="3">
    <source>
        <dbReference type="EMBL" id="ORC90683.1"/>
    </source>
</evidence>
<feature type="transmembrane region" description="Helical" evidence="2">
    <location>
        <begin position="510"/>
        <end position="533"/>
    </location>
</feature>
<feature type="transmembrane region" description="Helical" evidence="2">
    <location>
        <begin position="209"/>
        <end position="229"/>
    </location>
</feature>
<dbReference type="GeneID" id="39983333"/>
<feature type="transmembrane region" description="Helical" evidence="2">
    <location>
        <begin position="409"/>
        <end position="425"/>
    </location>
</feature>
<dbReference type="Proteomes" id="UP000192257">
    <property type="component" value="Unassembled WGS sequence"/>
</dbReference>
<gene>
    <name evidence="3" type="ORF">TM35_000071070</name>
</gene>
<keyword evidence="2" id="KW-0472">Membrane</keyword>
<reference evidence="3 4" key="1">
    <citation type="submission" date="2017-03" db="EMBL/GenBank/DDBJ databases">
        <title>An alternative strategy for trypanosome survival in the mammalian bloodstream revealed through genome and transcriptome analysis of the ubiquitous bovine parasite Trypanosoma (Megatrypanum) theileri.</title>
        <authorList>
            <person name="Kelly S."/>
            <person name="Ivens A."/>
            <person name="Mott A."/>
            <person name="O'Neill E."/>
            <person name="Emms D."/>
            <person name="Macleod O."/>
            <person name="Voorheis P."/>
            <person name="Matthews J."/>
            <person name="Matthews K."/>
            <person name="Carrington M."/>
        </authorList>
    </citation>
    <scope>NUCLEOTIDE SEQUENCE [LARGE SCALE GENOMIC DNA]</scope>
    <source>
        <strain evidence="3">Edinburgh</strain>
    </source>
</reference>
<evidence type="ECO:0000313" key="4">
    <source>
        <dbReference type="Proteomes" id="UP000192257"/>
    </source>
</evidence>
<feature type="transmembrane region" description="Helical" evidence="2">
    <location>
        <begin position="241"/>
        <end position="269"/>
    </location>
</feature>
<feature type="transmembrane region" description="Helical" evidence="2">
    <location>
        <begin position="383"/>
        <end position="403"/>
    </location>
</feature>
<sequence>MNQSQSAVSYVKEEGVREDRITTDEAQEINVESEAQQGASDSNQFQNYYYEAADGNYYYYPGEEAPINEEVQEVGEIPLTPENLIRSYEFEDWEPRSYNWFADIVLDIFMSFGFRIYFAFLLYCTGALLVSIFLNWTFQVLFRMYTSTGDKNTSIGLVMGFFSIFFFLSFTIVTAFCTWSDMIKDLWRVKRDDIKFWGMSSYRKNKPPYYVYFILIIATAIFPFIWGIIDAAYNKQSLIFFAQSFAFISVIVTACIVAICYIWFYWLALKQKRVTFTERLKRDDYLLWENASKHKVTGELKKRWYHASTVLEEYGLDGKTLRWNSVVFTLGCVPLFGLYTSQALSTFIGDPEVTWGAIASVSITCVFVVSWMSMFHTRSHWSLYASIFLIFVLLVLGIVGCAIAASKEAVAVVIVLFFASHCMLARKRRHELTIREQCKLFKISLDPEIRHDVQKRKYDTYLLCCRDLFLSCIKCFDVKTFFGYRHPDVVRAERKYELDNITLRTDQKVLLYWWLIVMFALAFVIALGNAMVYRFTNNIAVRGSPIIGEDSGLSFCQIRYNVNGSAPLGLYDLSLLSALSYTLTTNGDVDFVTWFNQFPNFVRQFPLRLPPDFDYATDGINIQFSDFVDLTSDYHFITLNANNRGLSLMRSIDDWGTSIAVQIAGIISPLVSIWPENYRTSFVKGASFFRTWFPHSDVLHSVSVYIDNLIAVGKKERILLVGDEFNGGYVKILASKYNLPFVAFNPPGTKYILSVQLKGLQVSFTRGLLSYIDSLEDTLETIYLQCDGSYSSNRCSRIQTTIETIAKLCGDPQGRYLK</sequence>
<feature type="compositionally biased region" description="Basic and acidic residues" evidence="1">
    <location>
        <begin position="11"/>
        <end position="23"/>
    </location>
</feature>
<protein>
    <submittedName>
        <fullName evidence="3">Uncharacterized protein</fullName>
    </submittedName>
</protein>
<feature type="region of interest" description="Disordered" evidence="1">
    <location>
        <begin position="1"/>
        <end position="40"/>
    </location>
</feature>
<organism evidence="3 4">
    <name type="scientific">Trypanosoma theileri</name>
    <dbReference type="NCBI Taxonomy" id="67003"/>
    <lineage>
        <taxon>Eukaryota</taxon>
        <taxon>Discoba</taxon>
        <taxon>Euglenozoa</taxon>
        <taxon>Kinetoplastea</taxon>
        <taxon>Metakinetoplastina</taxon>
        <taxon>Trypanosomatida</taxon>
        <taxon>Trypanosomatidae</taxon>
        <taxon>Trypanosoma</taxon>
    </lineage>
</organism>
<evidence type="ECO:0000256" key="1">
    <source>
        <dbReference type="SAM" id="MobiDB-lite"/>
    </source>
</evidence>
<feature type="transmembrane region" description="Helical" evidence="2">
    <location>
        <begin position="116"/>
        <end position="138"/>
    </location>
</feature>
<proteinExistence type="predicted"/>
<evidence type="ECO:0000256" key="2">
    <source>
        <dbReference type="SAM" id="Phobius"/>
    </source>
</evidence>
<feature type="transmembrane region" description="Helical" evidence="2">
    <location>
        <begin position="353"/>
        <end position="371"/>
    </location>
</feature>
<keyword evidence="2" id="KW-1133">Transmembrane helix</keyword>
<accession>A0A1X0P1U6</accession>
<name>A0A1X0P1U6_9TRYP</name>
<feature type="transmembrane region" description="Helical" evidence="2">
    <location>
        <begin position="321"/>
        <end position="341"/>
    </location>
</feature>
<keyword evidence="2" id="KW-0812">Transmembrane</keyword>